<proteinExistence type="predicted"/>
<dbReference type="KEGG" id="tdu:QJT80_02375"/>
<keyword evidence="1" id="KW-0472">Membrane</keyword>
<protein>
    <submittedName>
        <fullName evidence="2">Uncharacterized protein</fullName>
    </submittedName>
</protein>
<keyword evidence="1" id="KW-0812">Transmembrane</keyword>
<sequence length="160" mass="18322">MDNDKKEPSTYTGTIKVNIRGKDYYVHSSAPLPMMNLADLEEGLQRNRLIIQSAQERIRQAFIQEAIEFAAPWQINYDSPIQDAIQAHLNINMLIPLINLKGGQAVFEKLETFPVQQRVELMRNLAERSVFMQELVPYNTINRSLIITLVLMLVLALVLV</sequence>
<gene>
    <name evidence="2" type="ORF">QJT80_02375</name>
</gene>
<reference evidence="2" key="1">
    <citation type="journal article" date="2023" name="Int. J. Mol. Sci.">
        <title>Metagenomics Revealed a New Genus 'Candidatus Thiocaldithrix dubininis' gen. nov., sp. nov. and a New Species 'Candidatus Thiothrix putei' sp. nov. in the Family Thiotrichaceae, Some Members of Which Have Traits of Both Na+- and H+-Motive Energetics.</title>
        <authorList>
            <person name="Ravin N.V."/>
            <person name="Muntyan M.S."/>
            <person name="Smolyakov D.D."/>
            <person name="Rudenko T.S."/>
            <person name="Beletsky A.V."/>
            <person name="Mardanov A.V."/>
            <person name="Grabovich M.Y."/>
        </authorList>
    </citation>
    <scope>NUCLEOTIDE SEQUENCE</scope>
    <source>
        <strain evidence="2">GKL-01</strain>
    </source>
</reference>
<feature type="transmembrane region" description="Helical" evidence="1">
    <location>
        <begin position="141"/>
        <end position="159"/>
    </location>
</feature>
<name>A0AA95H5I4_9GAMM</name>
<evidence type="ECO:0000313" key="2">
    <source>
        <dbReference type="EMBL" id="WGZ91327.1"/>
    </source>
</evidence>
<accession>A0AA95H5I4</accession>
<dbReference type="AlphaFoldDB" id="A0AA95H5I4"/>
<reference evidence="2" key="2">
    <citation type="submission" date="2023-04" db="EMBL/GenBank/DDBJ databases">
        <authorList>
            <person name="Beletskiy A.V."/>
            <person name="Mardanov A.V."/>
            <person name="Ravin N.V."/>
        </authorList>
    </citation>
    <scope>NUCLEOTIDE SEQUENCE</scope>
    <source>
        <strain evidence="2">GKL-01</strain>
    </source>
</reference>
<evidence type="ECO:0000256" key="1">
    <source>
        <dbReference type="SAM" id="Phobius"/>
    </source>
</evidence>
<keyword evidence="1" id="KW-1133">Transmembrane helix</keyword>
<dbReference type="Proteomes" id="UP001300672">
    <property type="component" value="Chromosome"/>
</dbReference>
<organism evidence="2">
    <name type="scientific">Candidatus Thiocaldithrix dubininis</name>
    <dbReference type="NCBI Taxonomy" id="3080823"/>
    <lineage>
        <taxon>Bacteria</taxon>
        <taxon>Pseudomonadati</taxon>
        <taxon>Pseudomonadota</taxon>
        <taxon>Gammaproteobacteria</taxon>
        <taxon>Thiotrichales</taxon>
        <taxon>Thiotrichaceae</taxon>
        <taxon>Candidatus Thiocaldithrix</taxon>
    </lineage>
</organism>
<dbReference type="EMBL" id="CP124755">
    <property type="protein sequence ID" value="WGZ91327.1"/>
    <property type="molecule type" value="Genomic_DNA"/>
</dbReference>